<gene>
    <name evidence="6 7" type="primary">xylB</name>
    <name evidence="10" type="ORF">SAMN04488515_1458</name>
</gene>
<dbReference type="InterPro" id="IPR006000">
    <property type="entry name" value="Xylulokinase"/>
</dbReference>
<evidence type="ECO:0000259" key="8">
    <source>
        <dbReference type="Pfam" id="PF00370"/>
    </source>
</evidence>
<keyword evidence="6 7" id="KW-0119">Carbohydrate metabolism</keyword>
<dbReference type="NCBIfam" id="TIGR01312">
    <property type="entry name" value="XylB"/>
    <property type="match status" value="1"/>
</dbReference>
<dbReference type="RefSeq" id="WP_089992138.1">
    <property type="nucleotide sequence ID" value="NZ_FOIZ01000001.1"/>
</dbReference>
<evidence type="ECO:0000256" key="1">
    <source>
        <dbReference type="ARBA" id="ARBA00009156"/>
    </source>
</evidence>
<reference evidence="10 11" key="1">
    <citation type="submission" date="2016-10" db="EMBL/GenBank/DDBJ databases">
        <authorList>
            <person name="de Groot N.N."/>
        </authorList>
    </citation>
    <scope>NUCLEOTIDE SEQUENCE [LARGE SCALE GENOMIC DNA]</scope>
    <source>
        <strain evidence="10 11">DSM 17925</strain>
    </source>
</reference>
<evidence type="ECO:0000259" key="9">
    <source>
        <dbReference type="Pfam" id="PF02782"/>
    </source>
</evidence>
<dbReference type="EMBL" id="FOIZ01000001">
    <property type="protein sequence ID" value="SEW18353.1"/>
    <property type="molecule type" value="Genomic_DNA"/>
</dbReference>
<dbReference type="EC" id="2.7.1.17" evidence="6 7"/>
<evidence type="ECO:0000256" key="6">
    <source>
        <dbReference type="HAMAP-Rule" id="MF_02220"/>
    </source>
</evidence>
<comment type="catalytic activity">
    <reaction evidence="6 7">
        <text>D-xylulose + ATP = D-xylulose 5-phosphate + ADP + H(+)</text>
        <dbReference type="Rhea" id="RHEA:10964"/>
        <dbReference type="ChEBI" id="CHEBI:15378"/>
        <dbReference type="ChEBI" id="CHEBI:17140"/>
        <dbReference type="ChEBI" id="CHEBI:30616"/>
        <dbReference type="ChEBI" id="CHEBI:57737"/>
        <dbReference type="ChEBI" id="CHEBI:456216"/>
        <dbReference type="EC" id="2.7.1.17"/>
    </reaction>
</comment>
<keyword evidence="5 6" id="KW-0067">ATP-binding</keyword>
<evidence type="ECO:0000256" key="4">
    <source>
        <dbReference type="ARBA" id="ARBA00022777"/>
    </source>
</evidence>
<dbReference type="InterPro" id="IPR043129">
    <property type="entry name" value="ATPase_NBD"/>
</dbReference>
<dbReference type="HAMAP" id="MF_02220">
    <property type="entry name" value="XylB"/>
    <property type="match status" value="1"/>
</dbReference>
<dbReference type="OrthoDB" id="9805576at2"/>
<sequence length="479" mass="50095">MYIGLDLGTSGLKGIVIDDTQSVVAEAVAPLTVQRPHDGWSEQDPADWIQALHQVMHALSAAADMSAVRGIGLSGQMHGATLLGSDDTVLRPCILWNDTRAAKEAAEMDADPAFRQVTGNIVFPGFTAPKVAWVMAHEPDIGAKIRKVLLPKDYLRLVLTGEYVAEMSDAAGTSWLDVGARAWSDDLLGKTGISHDHMPRLVEGSDVSGTLRADFAAQYGLRRDVVVAGGGGDNAASAVGVGVVTAGDAFVSLGTSGVLFAASAAYQPDAATAVHTFCHALPKTWHQMGVILAAADAVNWFANVIGQPAADLTSGLGPLQAPGRTLFLPYLGGERTPHNDANVRGQFLHLDHATDRDAMTRAVLEGVTHAFRDSFDALVETGTRIDRLIGVGGGTKSDYWVQAVATALNMPIALPVAGDFGGAFGAARLGMMATTGEGAALAGPPRIAREVVPDPNLVDAFGAAHARYRAGYTAIKDLH</sequence>
<dbReference type="Pfam" id="PF00370">
    <property type="entry name" value="FGGY_N"/>
    <property type="match status" value="1"/>
</dbReference>
<proteinExistence type="inferred from homology"/>
<feature type="site" description="Important for activity" evidence="6">
    <location>
        <position position="6"/>
    </location>
</feature>
<dbReference type="PIRSF" id="PIRSF000538">
    <property type="entry name" value="GlpK"/>
    <property type="match status" value="1"/>
</dbReference>
<evidence type="ECO:0000313" key="11">
    <source>
        <dbReference type="Proteomes" id="UP000199167"/>
    </source>
</evidence>
<feature type="binding site" evidence="6">
    <location>
        <begin position="77"/>
        <end position="78"/>
    </location>
    <ligand>
        <name>substrate</name>
    </ligand>
</feature>
<protein>
    <recommendedName>
        <fullName evidence="6 7">Xylulose kinase</fullName>
        <shortName evidence="6 7">Xylulokinase</shortName>
        <ecNumber evidence="6 7">2.7.1.17</ecNumber>
    </recommendedName>
</protein>
<dbReference type="Proteomes" id="UP000199167">
    <property type="component" value="Unassembled WGS sequence"/>
</dbReference>
<dbReference type="InterPro" id="IPR018485">
    <property type="entry name" value="FGGY_C"/>
</dbReference>
<comment type="function">
    <text evidence="6">Catalyzes the phosphorylation of D-xylulose to D-xylulose 5-phosphate.</text>
</comment>
<evidence type="ECO:0000256" key="2">
    <source>
        <dbReference type="ARBA" id="ARBA00022679"/>
    </source>
</evidence>
<dbReference type="PANTHER" id="PTHR43095:SF6">
    <property type="entry name" value="XYLULOSE KINASE"/>
    <property type="match status" value="1"/>
</dbReference>
<dbReference type="SUPFAM" id="SSF53067">
    <property type="entry name" value="Actin-like ATPase domain"/>
    <property type="match status" value="2"/>
</dbReference>
<keyword evidence="11" id="KW-1185">Reference proteome</keyword>
<feature type="domain" description="Carbohydrate kinase FGGY C-terminal" evidence="9">
    <location>
        <begin position="250"/>
        <end position="433"/>
    </location>
</feature>
<accession>A0A1I0PW62</accession>
<dbReference type="GO" id="GO:0042732">
    <property type="term" value="P:D-xylose metabolic process"/>
    <property type="evidence" value="ECO:0007669"/>
    <property type="project" value="UniProtKB-KW"/>
</dbReference>
<dbReference type="AlphaFoldDB" id="A0A1I0PW62"/>
<dbReference type="PANTHER" id="PTHR43095">
    <property type="entry name" value="SUGAR KINASE"/>
    <property type="match status" value="1"/>
</dbReference>
<dbReference type="CDD" id="cd07808">
    <property type="entry name" value="ASKHA_NBD_FGGY_EcXK-like"/>
    <property type="match status" value="1"/>
</dbReference>
<name>A0A1I0PW62_9RHOB</name>
<dbReference type="InterPro" id="IPR000577">
    <property type="entry name" value="Carb_kinase_FGGY"/>
</dbReference>
<evidence type="ECO:0000313" key="10">
    <source>
        <dbReference type="EMBL" id="SEW18353.1"/>
    </source>
</evidence>
<dbReference type="STRING" id="364200.SAMN04488515_1458"/>
<dbReference type="InterPro" id="IPR018484">
    <property type="entry name" value="FGGY_N"/>
</dbReference>
<keyword evidence="6 7" id="KW-0859">Xylose metabolism</keyword>
<comment type="similarity">
    <text evidence="1 6 7">Belongs to the FGGY kinase family.</text>
</comment>
<dbReference type="GO" id="GO:0004856">
    <property type="term" value="F:D-xylulokinase activity"/>
    <property type="evidence" value="ECO:0007669"/>
    <property type="project" value="UniProtKB-UniRule"/>
</dbReference>
<dbReference type="GO" id="GO:0005524">
    <property type="term" value="F:ATP binding"/>
    <property type="evidence" value="ECO:0007669"/>
    <property type="project" value="UniProtKB-UniRule"/>
</dbReference>
<evidence type="ECO:0000256" key="7">
    <source>
        <dbReference type="RuleBase" id="RU364073"/>
    </source>
</evidence>
<organism evidence="10 11">
    <name type="scientific">Cognatiyoonia koreensis</name>
    <dbReference type="NCBI Taxonomy" id="364200"/>
    <lineage>
        <taxon>Bacteria</taxon>
        <taxon>Pseudomonadati</taxon>
        <taxon>Pseudomonadota</taxon>
        <taxon>Alphaproteobacteria</taxon>
        <taxon>Rhodobacterales</taxon>
        <taxon>Paracoccaceae</taxon>
        <taxon>Cognatiyoonia</taxon>
    </lineage>
</organism>
<keyword evidence="3 6" id="KW-0547">Nucleotide-binding</keyword>
<feature type="domain" description="Carbohydrate kinase FGGY N-terminal" evidence="8">
    <location>
        <begin position="1"/>
        <end position="240"/>
    </location>
</feature>
<keyword evidence="2 6" id="KW-0808">Transferase</keyword>
<keyword evidence="4 6" id="KW-0418">Kinase</keyword>
<evidence type="ECO:0000256" key="5">
    <source>
        <dbReference type="ARBA" id="ARBA00022840"/>
    </source>
</evidence>
<dbReference type="Pfam" id="PF02782">
    <property type="entry name" value="FGGY_C"/>
    <property type="match status" value="1"/>
</dbReference>
<feature type="active site" description="Proton acceptor" evidence="6">
    <location>
        <position position="233"/>
    </location>
</feature>
<evidence type="ECO:0000256" key="3">
    <source>
        <dbReference type="ARBA" id="ARBA00022741"/>
    </source>
</evidence>
<dbReference type="InterPro" id="IPR050406">
    <property type="entry name" value="FGGY_Carb_Kinase"/>
</dbReference>
<dbReference type="GO" id="GO:0005998">
    <property type="term" value="P:xylulose catabolic process"/>
    <property type="evidence" value="ECO:0007669"/>
    <property type="project" value="UniProtKB-UniRule"/>
</dbReference>
<dbReference type="Gene3D" id="3.30.420.40">
    <property type="match status" value="2"/>
</dbReference>